<keyword evidence="4" id="KW-0274">FAD</keyword>
<organism evidence="8 9">
    <name type="scientific">Candidatus Dechloromonas phosphorivorans</name>
    <dbReference type="NCBI Taxonomy" id="2899244"/>
    <lineage>
        <taxon>Bacteria</taxon>
        <taxon>Pseudomonadati</taxon>
        <taxon>Pseudomonadota</taxon>
        <taxon>Betaproteobacteria</taxon>
        <taxon>Rhodocyclales</taxon>
        <taxon>Azonexaceae</taxon>
        <taxon>Dechloromonas</taxon>
    </lineage>
</organism>
<dbReference type="PANTHER" id="PTHR43872">
    <property type="entry name" value="MONOOXYGENASE, PUTATIVE (AFU_ORTHOLOGUE AFUA_8G02570)-RELATED"/>
    <property type="match status" value="1"/>
</dbReference>
<proteinExistence type="inferred from homology"/>
<dbReference type="Gene3D" id="3.50.50.60">
    <property type="entry name" value="FAD/NAD(P)-binding domain"/>
    <property type="match status" value="3"/>
</dbReference>
<evidence type="ECO:0000256" key="5">
    <source>
        <dbReference type="ARBA" id="ARBA00022857"/>
    </source>
</evidence>
<evidence type="ECO:0000256" key="2">
    <source>
        <dbReference type="ARBA" id="ARBA00010139"/>
    </source>
</evidence>
<dbReference type="Pfam" id="PF00743">
    <property type="entry name" value="FMO-like"/>
    <property type="match status" value="1"/>
</dbReference>
<dbReference type="InterPro" id="IPR036188">
    <property type="entry name" value="FAD/NAD-bd_sf"/>
</dbReference>
<dbReference type="EMBL" id="JADKBR010000016">
    <property type="protein sequence ID" value="MBK8890976.1"/>
    <property type="molecule type" value="Genomic_DNA"/>
</dbReference>
<dbReference type="FunFam" id="3.50.50.60:FF:000228">
    <property type="entry name" value="FAD-containing monooxygenase EthA"/>
    <property type="match status" value="1"/>
</dbReference>
<dbReference type="PRINTS" id="PR00368">
    <property type="entry name" value="FADPNR"/>
</dbReference>
<comment type="cofactor">
    <cofactor evidence="1">
        <name>FAD</name>
        <dbReference type="ChEBI" id="CHEBI:57692"/>
    </cofactor>
</comment>
<dbReference type="GO" id="GO:0050661">
    <property type="term" value="F:NADP binding"/>
    <property type="evidence" value="ECO:0007669"/>
    <property type="project" value="InterPro"/>
</dbReference>
<evidence type="ECO:0000256" key="3">
    <source>
        <dbReference type="ARBA" id="ARBA00022630"/>
    </source>
</evidence>
<evidence type="ECO:0000313" key="8">
    <source>
        <dbReference type="EMBL" id="MBK8890976.1"/>
    </source>
</evidence>
<comment type="caution">
    <text evidence="8">The sequence shown here is derived from an EMBL/GenBank/DDBJ whole genome shotgun (WGS) entry which is preliminary data.</text>
</comment>
<protein>
    <submittedName>
        <fullName evidence="8">NAD(P)/FAD-dependent oxidoreductase</fullName>
    </submittedName>
</protein>
<dbReference type="Proteomes" id="UP000808146">
    <property type="component" value="Unassembled WGS sequence"/>
</dbReference>
<dbReference type="GO" id="GO:0004499">
    <property type="term" value="F:N,N-dimethylaniline monooxygenase activity"/>
    <property type="evidence" value="ECO:0007669"/>
    <property type="project" value="InterPro"/>
</dbReference>
<keyword evidence="6" id="KW-0560">Oxidoreductase</keyword>
<evidence type="ECO:0000256" key="7">
    <source>
        <dbReference type="ARBA" id="ARBA00023033"/>
    </source>
</evidence>
<dbReference type="AlphaFoldDB" id="A0A9D7QI38"/>
<dbReference type="InterPro" id="IPR051820">
    <property type="entry name" value="FAD-binding_MO"/>
</dbReference>
<evidence type="ECO:0000256" key="6">
    <source>
        <dbReference type="ARBA" id="ARBA00023002"/>
    </source>
</evidence>
<comment type="similarity">
    <text evidence="2">Belongs to the FAD-binding monooxygenase family.</text>
</comment>
<evidence type="ECO:0000256" key="1">
    <source>
        <dbReference type="ARBA" id="ARBA00001974"/>
    </source>
</evidence>
<dbReference type="PRINTS" id="PR00469">
    <property type="entry name" value="PNDRDTASEII"/>
</dbReference>
<sequence>MREIEHFDVIVVGAGISGIGAAVHLQRRCPDRRVVILEGRANIGGTWDLFRYPGIRSDSDMYTLGFNFKPWNQARAIADGPSIMKYLDEAAREEGIYARIHFGHHVTAAAWDSGTARWLVAAQHDGSEVELSCNFLHMCSGYYDYEAGYTPEFFGRERFTGRIVHPQHWPADLDYRGKRVIVIGSGATAMTLIPAMARDAAQVTMLQRSPTYVISRPAEDKFANTLKRMLPPMLAYGIIRWRNTLFHQLLFGLARTWPGLVRRCLLAKVRAQLGPDFDVAKHFAPRYNPWEQRLCLVPDDDLFVAIKSGRATVVTDHIETFTENGIRLKSGKELTADIIVTATGLKLLFLAGMAVAVDGRKVDFSKTFGYKGMMFSDVPNLACVFGYTNSSWTLKADLESEYLCRLLNHMQASGNPIATPVLADADITPERWIDFSSGYFERALASFPKQGSKRPWKLYQNYLKDILLFEFASIEDGSLRFSKKGKATGIN</sequence>
<accession>A0A9D7QI38</accession>
<keyword evidence="3" id="KW-0285">Flavoprotein</keyword>
<dbReference type="GO" id="GO:0050660">
    <property type="term" value="F:flavin adenine dinucleotide binding"/>
    <property type="evidence" value="ECO:0007669"/>
    <property type="project" value="InterPro"/>
</dbReference>
<keyword evidence="5" id="KW-0521">NADP</keyword>
<dbReference type="InterPro" id="IPR020946">
    <property type="entry name" value="Flavin_mOase-like"/>
</dbReference>
<reference evidence="8" key="1">
    <citation type="submission" date="2020-10" db="EMBL/GenBank/DDBJ databases">
        <title>Connecting structure to function with the recovery of over 1000 high-quality activated sludge metagenome-assembled genomes encoding full-length rRNA genes using long-read sequencing.</title>
        <authorList>
            <person name="Singleton C.M."/>
            <person name="Petriglieri F."/>
            <person name="Kristensen J.M."/>
            <person name="Kirkegaard R.H."/>
            <person name="Michaelsen T.Y."/>
            <person name="Andersen M.H."/>
            <person name="Karst S.M."/>
            <person name="Dueholm M.S."/>
            <person name="Nielsen P.H."/>
            <person name="Albertsen M."/>
        </authorList>
    </citation>
    <scope>NUCLEOTIDE SEQUENCE</scope>
    <source>
        <strain evidence="8">OdNE_18-Q3-R46-58_BAT3C.305</strain>
    </source>
</reference>
<evidence type="ECO:0000313" key="9">
    <source>
        <dbReference type="Proteomes" id="UP000808146"/>
    </source>
</evidence>
<dbReference type="SUPFAM" id="SSF51905">
    <property type="entry name" value="FAD/NAD(P)-binding domain"/>
    <property type="match status" value="1"/>
</dbReference>
<name>A0A9D7QI38_9RHOO</name>
<dbReference type="Pfam" id="PF13450">
    <property type="entry name" value="NAD_binding_8"/>
    <property type="match status" value="1"/>
</dbReference>
<dbReference type="PANTHER" id="PTHR43872:SF1">
    <property type="entry name" value="MONOOXYGENASE, PUTATIVE (AFU_ORTHOLOGUE AFUA_8G02570)-RELATED"/>
    <property type="match status" value="1"/>
</dbReference>
<evidence type="ECO:0000256" key="4">
    <source>
        <dbReference type="ARBA" id="ARBA00022827"/>
    </source>
</evidence>
<keyword evidence="7" id="KW-0503">Monooxygenase</keyword>
<gene>
    <name evidence="8" type="ORF">IPN75_11655</name>
</gene>